<dbReference type="InterPro" id="IPR001810">
    <property type="entry name" value="F-box_dom"/>
</dbReference>
<dbReference type="CDD" id="cd22160">
    <property type="entry name" value="F-box_AtFBL13-like"/>
    <property type="match status" value="1"/>
</dbReference>
<reference evidence="2 3" key="1">
    <citation type="journal article" date="2021" name="Commun. Biol.">
        <title>The genome of Shorea leprosula (Dipterocarpaceae) highlights the ecological relevance of drought in aseasonal tropical rainforests.</title>
        <authorList>
            <person name="Ng K.K.S."/>
            <person name="Kobayashi M.J."/>
            <person name="Fawcett J.A."/>
            <person name="Hatakeyama M."/>
            <person name="Paape T."/>
            <person name="Ng C.H."/>
            <person name="Ang C.C."/>
            <person name="Tnah L.H."/>
            <person name="Lee C.T."/>
            <person name="Nishiyama T."/>
            <person name="Sese J."/>
            <person name="O'Brien M.J."/>
            <person name="Copetti D."/>
            <person name="Mohd Noor M.I."/>
            <person name="Ong R.C."/>
            <person name="Putra M."/>
            <person name="Sireger I.Z."/>
            <person name="Indrioko S."/>
            <person name="Kosugi Y."/>
            <person name="Izuno A."/>
            <person name="Isagi Y."/>
            <person name="Lee S.L."/>
            <person name="Shimizu K.K."/>
        </authorList>
    </citation>
    <scope>NUCLEOTIDE SEQUENCE [LARGE SCALE GENOMIC DNA]</scope>
    <source>
        <strain evidence="2">214</strain>
    </source>
</reference>
<dbReference type="PANTHER" id="PTHR31639:SF100">
    <property type="entry name" value="OS07G0160500 PROTEIN"/>
    <property type="match status" value="1"/>
</dbReference>
<name>A0AAV5IL83_9ROSI</name>
<dbReference type="AlphaFoldDB" id="A0AAV5IL83"/>
<evidence type="ECO:0000313" key="3">
    <source>
        <dbReference type="Proteomes" id="UP001054252"/>
    </source>
</evidence>
<evidence type="ECO:0000259" key="1">
    <source>
        <dbReference type="PROSITE" id="PS50181"/>
    </source>
</evidence>
<protein>
    <recommendedName>
        <fullName evidence="1">F-box domain-containing protein</fullName>
    </recommendedName>
</protein>
<comment type="caution">
    <text evidence="2">The sequence shown here is derived from an EMBL/GenBank/DDBJ whole genome shotgun (WGS) entry which is preliminary data.</text>
</comment>
<accession>A0AAV5IL83</accession>
<dbReference type="InterPro" id="IPR036047">
    <property type="entry name" value="F-box-like_dom_sf"/>
</dbReference>
<evidence type="ECO:0000313" key="2">
    <source>
        <dbReference type="EMBL" id="GKU99426.1"/>
    </source>
</evidence>
<dbReference type="PANTHER" id="PTHR31639">
    <property type="entry name" value="F-BOX PROTEIN-LIKE"/>
    <property type="match status" value="1"/>
</dbReference>
<dbReference type="EMBL" id="BPVZ01000014">
    <property type="protein sequence ID" value="GKU99426.1"/>
    <property type="molecule type" value="Genomic_DNA"/>
</dbReference>
<dbReference type="Gene3D" id="1.20.1280.50">
    <property type="match status" value="1"/>
</dbReference>
<keyword evidence="3" id="KW-1185">Reference proteome</keyword>
<proteinExistence type="predicted"/>
<feature type="domain" description="F-box" evidence="1">
    <location>
        <begin position="1"/>
        <end position="35"/>
    </location>
</feature>
<organism evidence="2 3">
    <name type="scientific">Rubroshorea leprosula</name>
    <dbReference type="NCBI Taxonomy" id="152421"/>
    <lineage>
        <taxon>Eukaryota</taxon>
        <taxon>Viridiplantae</taxon>
        <taxon>Streptophyta</taxon>
        <taxon>Embryophyta</taxon>
        <taxon>Tracheophyta</taxon>
        <taxon>Spermatophyta</taxon>
        <taxon>Magnoliopsida</taxon>
        <taxon>eudicotyledons</taxon>
        <taxon>Gunneridae</taxon>
        <taxon>Pentapetalae</taxon>
        <taxon>rosids</taxon>
        <taxon>malvids</taxon>
        <taxon>Malvales</taxon>
        <taxon>Dipterocarpaceae</taxon>
        <taxon>Rubroshorea</taxon>
    </lineage>
</organism>
<dbReference type="InterPro" id="IPR053781">
    <property type="entry name" value="F-box_AtFBL13-like"/>
</dbReference>
<dbReference type="Proteomes" id="UP001054252">
    <property type="component" value="Unassembled WGS sequence"/>
</dbReference>
<sequence>MINQLPNSILGTILSFLNLREAVRTSVLSTRWRKIWTTSLSVLNFGADNMLGKIQYSDTDHSFGPYGWRVHRGDRLSFLRKRRQAFVDSVN</sequence>
<dbReference type="PROSITE" id="PS50181">
    <property type="entry name" value="FBOX"/>
    <property type="match status" value="1"/>
</dbReference>
<gene>
    <name evidence="2" type="ORF">SLEP1_g12279</name>
</gene>
<dbReference type="Pfam" id="PF00646">
    <property type="entry name" value="F-box"/>
    <property type="match status" value="1"/>
</dbReference>
<dbReference type="SUPFAM" id="SSF81383">
    <property type="entry name" value="F-box domain"/>
    <property type="match status" value="1"/>
</dbReference>